<feature type="domain" description="AMP-dependent synthetase/ligase" evidence="6">
    <location>
        <begin position="24"/>
        <end position="424"/>
    </location>
</feature>
<proteinExistence type="inferred from homology"/>
<dbReference type="CDD" id="cd05907">
    <property type="entry name" value="VL_LC_FACS_like"/>
    <property type="match status" value="1"/>
</dbReference>
<evidence type="ECO:0000313" key="7">
    <source>
        <dbReference type="EMBL" id="GAA1512385.1"/>
    </source>
</evidence>
<evidence type="ECO:0000313" key="8">
    <source>
        <dbReference type="Proteomes" id="UP001500363"/>
    </source>
</evidence>
<evidence type="ECO:0000256" key="3">
    <source>
        <dbReference type="ARBA" id="ARBA00022832"/>
    </source>
</evidence>
<dbReference type="PANTHER" id="PTHR43272:SF32">
    <property type="entry name" value="AMP-DEPENDENT SYNTHETASE_LIGASE DOMAIN-CONTAINING PROTEIN"/>
    <property type="match status" value="1"/>
</dbReference>
<dbReference type="InterPro" id="IPR000873">
    <property type="entry name" value="AMP-dep_synth/lig_dom"/>
</dbReference>
<comment type="similarity">
    <text evidence="1">Belongs to the ATP-dependent AMP-binding enzyme family.</text>
</comment>
<comment type="caution">
    <text evidence="7">The sequence shown here is derived from an EMBL/GenBank/DDBJ whole genome shotgun (WGS) entry which is preliminary data.</text>
</comment>
<dbReference type="Pfam" id="PF00501">
    <property type="entry name" value="AMP-binding"/>
    <property type="match status" value="1"/>
</dbReference>
<evidence type="ECO:0000256" key="4">
    <source>
        <dbReference type="ARBA" id="ARBA00023098"/>
    </source>
</evidence>
<dbReference type="Proteomes" id="UP001500363">
    <property type="component" value="Unassembled WGS sequence"/>
</dbReference>
<evidence type="ECO:0000256" key="5">
    <source>
        <dbReference type="ARBA" id="ARBA00032875"/>
    </source>
</evidence>
<dbReference type="RefSeq" id="WP_344169301.1">
    <property type="nucleotide sequence ID" value="NZ_BAAANC010000001.1"/>
</dbReference>
<evidence type="ECO:0000256" key="1">
    <source>
        <dbReference type="ARBA" id="ARBA00006432"/>
    </source>
</evidence>
<organism evidence="7 8">
    <name type="scientific">Kribbella lupini</name>
    <dbReference type="NCBI Taxonomy" id="291602"/>
    <lineage>
        <taxon>Bacteria</taxon>
        <taxon>Bacillati</taxon>
        <taxon>Actinomycetota</taxon>
        <taxon>Actinomycetes</taxon>
        <taxon>Propionibacteriales</taxon>
        <taxon>Kribbellaceae</taxon>
        <taxon>Kribbella</taxon>
    </lineage>
</organism>
<gene>
    <name evidence="7" type="ORF">GCM10009741_07440</name>
</gene>
<dbReference type="InterPro" id="IPR042099">
    <property type="entry name" value="ANL_N_sf"/>
</dbReference>
<dbReference type="EMBL" id="BAAANC010000001">
    <property type="protein sequence ID" value="GAA1512385.1"/>
    <property type="molecule type" value="Genomic_DNA"/>
</dbReference>
<dbReference type="SUPFAM" id="SSF56801">
    <property type="entry name" value="Acetyl-CoA synthetase-like"/>
    <property type="match status" value="1"/>
</dbReference>
<dbReference type="InterPro" id="IPR020845">
    <property type="entry name" value="AMP-binding_CS"/>
</dbReference>
<evidence type="ECO:0000259" key="6">
    <source>
        <dbReference type="Pfam" id="PF00501"/>
    </source>
</evidence>
<keyword evidence="2" id="KW-0436">Ligase</keyword>
<dbReference type="Gene3D" id="3.40.50.12780">
    <property type="entry name" value="N-terminal domain of ligase-like"/>
    <property type="match status" value="1"/>
</dbReference>
<accession>A0ABN2A8U0</accession>
<reference evidence="7 8" key="1">
    <citation type="journal article" date="2019" name="Int. J. Syst. Evol. Microbiol.">
        <title>The Global Catalogue of Microorganisms (GCM) 10K type strain sequencing project: providing services to taxonomists for standard genome sequencing and annotation.</title>
        <authorList>
            <consortium name="The Broad Institute Genomics Platform"/>
            <consortium name="The Broad Institute Genome Sequencing Center for Infectious Disease"/>
            <person name="Wu L."/>
            <person name="Ma J."/>
        </authorList>
    </citation>
    <scope>NUCLEOTIDE SEQUENCE [LARGE SCALE GENOMIC DNA]</scope>
    <source>
        <strain evidence="7 8">JCM 14303</strain>
    </source>
</reference>
<keyword evidence="3" id="KW-0276">Fatty acid metabolism</keyword>
<sequence length="596" mass="63468">MREYTVPAVIDAPTTGGLADPVWANASSHPDTAVFSKRVEGGWLDITAAQFAQQVAGVAKGLIAAGVKHGDRVALLSATRYEWTLIDYAIWSIGAATVPIYETSSASQIQWILTDSEAVVAIVENAAHGAVVESARTEAPALQEVWQIESGAVDELTVLGQQISDAELDKRRTAVVPGDLATLIYTSGTTGRPKGCKISHASFMDELGTATKVLPTLFRLDGASTLLFLPLAHVFARIIQVGCVMMRVKVGHTADVKNLVADLGEFKPTFILSVPRVFEKVFNTASQTAHAAGKGKIFDAAAETAIAYSQALDKSGPSLGLKAKHALFDKLVYGKLRNVLGGEVDYAVSGGAPLGDRLGHFFRGIGVPVLEGYGLTETTAAVSVNLPDDIRIGTVGRPLPGVTVGVAEDGELCFKGGQVMLGYWKNDEATEAAIDADGWFHTGDLGEFDADGFIRITGRKKEILVTAGGKNVAPAVLEDRIRLHPLVSQCMVVGDGKPFIAALITIDTETIGSWASKHGKPTDLETLCTDEDLIAEIQTAVDDANTAVSKAEGIKKFSILPTDWTQENGELSLKLSLRRHVVMEKHQDDVEALYAK</sequence>
<dbReference type="PROSITE" id="PS00455">
    <property type="entry name" value="AMP_BINDING"/>
    <property type="match status" value="1"/>
</dbReference>
<keyword evidence="8" id="KW-1185">Reference proteome</keyword>
<protein>
    <recommendedName>
        <fullName evidence="5">Acyl-CoA synthetase</fullName>
    </recommendedName>
</protein>
<evidence type="ECO:0000256" key="2">
    <source>
        <dbReference type="ARBA" id="ARBA00022598"/>
    </source>
</evidence>
<name>A0ABN2A8U0_9ACTN</name>
<keyword evidence="4" id="KW-0443">Lipid metabolism</keyword>
<dbReference type="Pfam" id="PF23562">
    <property type="entry name" value="AMP-binding_C_3"/>
    <property type="match status" value="1"/>
</dbReference>
<dbReference type="PANTHER" id="PTHR43272">
    <property type="entry name" value="LONG-CHAIN-FATTY-ACID--COA LIGASE"/>
    <property type="match status" value="1"/>
</dbReference>